<dbReference type="Pfam" id="PF13365">
    <property type="entry name" value="Trypsin_2"/>
    <property type="match status" value="1"/>
</dbReference>
<dbReference type="InterPro" id="IPR051201">
    <property type="entry name" value="Chloro_Bact_Ser_Proteases"/>
</dbReference>
<dbReference type="SMART" id="SM00228">
    <property type="entry name" value="PDZ"/>
    <property type="match status" value="1"/>
</dbReference>
<dbReference type="Gene3D" id="2.30.42.10">
    <property type="match status" value="1"/>
</dbReference>
<evidence type="ECO:0000313" key="4">
    <source>
        <dbReference type="EMBL" id="KXB08882.1"/>
    </source>
</evidence>
<keyword evidence="2" id="KW-0378">Hydrolase</keyword>
<dbReference type="InterPro" id="IPR001940">
    <property type="entry name" value="Peptidase_S1C"/>
</dbReference>
<dbReference type="InterPro" id="IPR001478">
    <property type="entry name" value="PDZ"/>
</dbReference>
<reference evidence="4 5" key="1">
    <citation type="journal article" date="2016" name="Sci. Rep.">
        <title>Metabolic traits of an uncultured archaeal lineage -MSBL1- from brine pools of the Red Sea.</title>
        <authorList>
            <person name="Mwirichia R."/>
            <person name="Alam I."/>
            <person name="Rashid M."/>
            <person name="Vinu M."/>
            <person name="Ba-Alawi W."/>
            <person name="Anthony Kamau A."/>
            <person name="Kamanda Ngugi D."/>
            <person name="Goker M."/>
            <person name="Klenk H.P."/>
            <person name="Bajic V."/>
            <person name="Stingl U."/>
        </authorList>
    </citation>
    <scope>NUCLEOTIDE SEQUENCE [LARGE SCALE GENOMIC DNA]</scope>
    <source>
        <strain evidence="4">SCGC-AAA382M17</strain>
    </source>
</reference>
<gene>
    <name evidence="4" type="ORF">AKJ55_00310</name>
</gene>
<keyword evidence="5" id="KW-1185">Reference proteome</keyword>
<dbReference type="PRINTS" id="PR00834">
    <property type="entry name" value="PROTEASES2C"/>
</dbReference>
<dbReference type="PROSITE" id="PS50106">
    <property type="entry name" value="PDZ"/>
    <property type="match status" value="1"/>
</dbReference>
<dbReference type="Gene3D" id="2.40.10.120">
    <property type="match status" value="1"/>
</dbReference>
<dbReference type="InterPro" id="IPR009003">
    <property type="entry name" value="Peptidase_S1_PA"/>
</dbReference>
<comment type="caution">
    <text evidence="4">The sequence shown here is derived from an EMBL/GenBank/DDBJ whole genome shotgun (WGS) entry which is preliminary data.</text>
</comment>
<evidence type="ECO:0000256" key="2">
    <source>
        <dbReference type="ARBA" id="ARBA00022801"/>
    </source>
</evidence>
<dbReference type="EMBL" id="LHYI01000004">
    <property type="protein sequence ID" value="KXB08882.1"/>
    <property type="molecule type" value="Genomic_DNA"/>
</dbReference>
<feature type="domain" description="PDZ" evidence="3">
    <location>
        <begin position="218"/>
        <end position="283"/>
    </location>
</feature>
<sequence length="298" mass="31748">MIKVEKVTQGVFGSTTETVQGSGFVYNESGIILTNNHVIEGGDEVLVRFWNGETVEADMVGTDKYSDIGVLSVDPSELEIPLQALELADSGSLEPGDRVVSIGTPFGLTGTATTGIVSQTERVLNTETGYPIPGVIQIDAAINPGNSGGPLLNFGGEVIGITTAIQSQTGSFSGIGFVVPSNLVKKVSESLIENGLYKHPWIGVSGNDVTYEIAQDRGLSRVRGYIIKDIFPDSPAEEAGLKEDDIILGIEDKEVMDIEDILSYIELEKSPGDTVSFDVLRDGNRITINLELGVRPST</sequence>
<organism evidence="4 5">
    <name type="scientific">candidate division MSBL1 archaeon SCGC-AAA382M17</name>
    <dbReference type="NCBI Taxonomy" id="1698284"/>
    <lineage>
        <taxon>Archaea</taxon>
        <taxon>Methanobacteriati</taxon>
        <taxon>Methanobacteriota</taxon>
        <taxon>candidate division MSBL1</taxon>
    </lineage>
</organism>
<dbReference type="Proteomes" id="UP000070633">
    <property type="component" value="Unassembled WGS sequence"/>
</dbReference>
<proteinExistence type="predicted"/>
<dbReference type="SUPFAM" id="SSF50156">
    <property type="entry name" value="PDZ domain-like"/>
    <property type="match status" value="1"/>
</dbReference>
<dbReference type="PANTHER" id="PTHR43343:SF3">
    <property type="entry name" value="PROTEASE DO-LIKE 8, CHLOROPLASTIC"/>
    <property type="match status" value="1"/>
</dbReference>
<dbReference type="SUPFAM" id="SSF50494">
    <property type="entry name" value="Trypsin-like serine proteases"/>
    <property type="match status" value="1"/>
</dbReference>
<evidence type="ECO:0000259" key="3">
    <source>
        <dbReference type="PROSITE" id="PS50106"/>
    </source>
</evidence>
<dbReference type="InterPro" id="IPR036034">
    <property type="entry name" value="PDZ_sf"/>
</dbReference>
<evidence type="ECO:0000256" key="1">
    <source>
        <dbReference type="ARBA" id="ARBA00022670"/>
    </source>
</evidence>
<dbReference type="Pfam" id="PF13180">
    <property type="entry name" value="PDZ_2"/>
    <property type="match status" value="1"/>
</dbReference>
<name>A0ABR5TK18_9EURY</name>
<accession>A0ABR5TK18</accession>
<keyword evidence="1" id="KW-0645">Protease</keyword>
<protein>
    <recommendedName>
        <fullName evidence="3">PDZ domain-containing protein</fullName>
    </recommendedName>
</protein>
<evidence type="ECO:0000313" key="5">
    <source>
        <dbReference type="Proteomes" id="UP000070633"/>
    </source>
</evidence>
<dbReference type="PANTHER" id="PTHR43343">
    <property type="entry name" value="PEPTIDASE S12"/>
    <property type="match status" value="1"/>
</dbReference>